<evidence type="ECO:0000313" key="3">
    <source>
        <dbReference type="Proteomes" id="UP000036908"/>
    </source>
</evidence>
<gene>
    <name evidence="2" type="ORF">OB69_00030</name>
</gene>
<name>A0A0L8APU8_9BACT</name>
<feature type="signal peptide" evidence="1">
    <location>
        <begin position="1"/>
        <end position="20"/>
    </location>
</feature>
<evidence type="ECO:0000313" key="2">
    <source>
        <dbReference type="EMBL" id="KOF04493.1"/>
    </source>
</evidence>
<protein>
    <submittedName>
        <fullName evidence="2">TonB-dependent receptor</fullName>
    </submittedName>
</protein>
<feature type="chain" id="PRO_5005580520" evidence="1">
    <location>
        <begin position="21"/>
        <end position="799"/>
    </location>
</feature>
<dbReference type="PATRIC" id="fig|1566026.4.peg.6"/>
<evidence type="ECO:0000256" key="1">
    <source>
        <dbReference type="SAM" id="SignalP"/>
    </source>
</evidence>
<sequence>MKRLLLIMLVLLCTKIAVNAQDSSATQTIRGTIVDADSKSGIYGVNIKIVDSNPLKGTITDPDGNFRIENVPVGRVSLQLSFVGYESRIISNIIVNVGKEVVLELQMQEVAIDLDDIVVTPEIEEGVPANEMVLISGRSISMEELTRMATGFNDPAMITSNFAGVANAGDGGNDIIVRGNSPKYVQWRLEGMPMTTPNHFGDQGMINGTTGILNSNLLANSDFFTGAFSPEFGNVIGGIYDIKLRKGNNEKQEAIAGIGLLGTDLTLEGPLKKGYNGSYLINYRYSTADVLNQLGALDVEGNPKFQDAAVKFHLPTKKAGLFSVYALGGISSLGFDDVQPDDWNIPGSDEMIPNLQTEFDKKSFLLNTGVSHTYFFTDDNFIETGLSATFDGVKDDVFRNESDTERIHSLKSDLQKSAYRAQANYHHKLNAKNKIQAGVIYTLFDYKNQQIRQDFGENQATPVLDFNENMGNMRSYISWKHRFNQDVTLVAGVHNTNVFFNKKHTLEPRLALSWQMSQKSKLNFGYGNHSTMEGVNHYFAQIRDGNGNLTQPNLNLDLLKAHHLVLGYNYKINQNWDFTLEMYYQDLYDLPVENNVNSIFSTVNEDLDVTYVALVNEGKGTNTGIELTINRSFANGYYFMANTSVFESHYTALDGVERSTRFDSDYRINILGGREFSGLGKKKNQTIAINAKLFLQGGQKILPLLRTESGSLNVDPDNNEFWDYSKAYQNSLEDLYALTLSASFKWDKKRTTHELLVNLENITDNKGKLREYYDANEPGGVGYSTQFGLLPNLMYKIYF</sequence>
<dbReference type="Pfam" id="PF13620">
    <property type="entry name" value="CarboxypepD_reg"/>
    <property type="match status" value="1"/>
</dbReference>
<organism evidence="2 3">
    <name type="scientific">Roseivirga seohaensis subsp. aquiponti</name>
    <dbReference type="NCBI Taxonomy" id="1566026"/>
    <lineage>
        <taxon>Bacteria</taxon>
        <taxon>Pseudomonadati</taxon>
        <taxon>Bacteroidota</taxon>
        <taxon>Cytophagia</taxon>
        <taxon>Cytophagales</taxon>
        <taxon>Roseivirgaceae</taxon>
        <taxon>Roseivirga</taxon>
    </lineage>
</organism>
<dbReference type="Proteomes" id="UP000036908">
    <property type="component" value="Unassembled WGS sequence"/>
</dbReference>
<dbReference type="SUPFAM" id="SSF49464">
    <property type="entry name" value="Carboxypeptidase regulatory domain-like"/>
    <property type="match status" value="1"/>
</dbReference>
<keyword evidence="1" id="KW-0732">Signal</keyword>
<dbReference type="EMBL" id="JSVA01000001">
    <property type="protein sequence ID" value="KOF04493.1"/>
    <property type="molecule type" value="Genomic_DNA"/>
</dbReference>
<dbReference type="AlphaFoldDB" id="A0A0L8APU8"/>
<accession>A0A0L8APU8</accession>
<keyword evidence="2" id="KW-0675">Receptor</keyword>
<dbReference type="Gene3D" id="2.60.40.1120">
    <property type="entry name" value="Carboxypeptidase-like, regulatory domain"/>
    <property type="match status" value="1"/>
</dbReference>
<dbReference type="InterPro" id="IPR008969">
    <property type="entry name" value="CarboxyPept-like_regulatory"/>
</dbReference>
<keyword evidence="3" id="KW-1185">Reference proteome</keyword>
<dbReference type="RefSeq" id="WP_053221637.1">
    <property type="nucleotide sequence ID" value="NZ_JSVA01000001.1"/>
</dbReference>
<reference evidence="3" key="1">
    <citation type="submission" date="2014-11" db="EMBL/GenBank/DDBJ databases">
        <title>Genome sequencing of Roseivirga sp. D-25.</title>
        <authorList>
            <person name="Selvaratnam C."/>
            <person name="Thevarajoo S."/>
            <person name="Goh K.M."/>
            <person name="Eee R."/>
            <person name="Chan K.-G."/>
            <person name="Chong C.S."/>
        </authorList>
    </citation>
    <scope>NUCLEOTIDE SEQUENCE [LARGE SCALE GENOMIC DNA]</scope>
    <source>
        <strain evidence="3">D-25</strain>
    </source>
</reference>
<dbReference type="OrthoDB" id="99480at2"/>
<proteinExistence type="predicted"/>
<comment type="caution">
    <text evidence="2">The sequence shown here is derived from an EMBL/GenBank/DDBJ whole genome shotgun (WGS) entry which is preliminary data.</text>
</comment>
<dbReference type="SUPFAM" id="SSF56935">
    <property type="entry name" value="Porins"/>
    <property type="match status" value="1"/>
</dbReference>